<dbReference type="CDD" id="cd17321">
    <property type="entry name" value="MFS_MMR_MDR_like"/>
    <property type="match status" value="1"/>
</dbReference>
<evidence type="ECO:0000313" key="11">
    <source>
        <dbReference type="Proteomes" id="UP000001551"/>
    </source>
</evidence>
<keyword evidence="6 8" id="KW-1133">Transmembrane helix</keyword>
<dbReference type="eggNOG" id="COG0477">
    <property type="taxonomic scope" value="Bacteria"/>
</dbReference>
<feature type="transmembrane region" description="Helical" evidence="8">
    <location>
        <begin position="135"/>
        <end position="160"/>
    </location>
</feature>
<feature type="transmembrane region" description="Helical" evidence="8">
    <location>
        <begin position="166"/>
        <end position="185"/>
    </location>
</feature>
<feature type="transmembrane region" description="Helical" evidence="8">
    <location>
        <begin position="298"/>
        <end position="319"/>
    </location>
</feature>
<organism evidence="10 11">
    <name type="scientific">Ethanoligenens harbinense (strain DSM 18485 / JCM 12961 / CGMCC 1.5033 / YUAN-3)</name>
    <dbReference type="NCBI Taxonomy" id="663278"/>
    <lineage>
        <taxon>Bacteria</taxon>
        <taxon>Bacillati</taxon>
        <taxon>Bacillota</taxon>
        <taxon>Clostridia</taxon>
        <taxon>Eubacteriales</taxon>
        <taxon>Oscillospiraceae</taxon>
        <taxon>Ethanoligenens</taxon>
    </lineage>
</organism>
<gene>
    <name evidence="10" type="ordered locus">Ethha_0012</name>
</gene>
<feature type="transmembrane region" description="Helical" evidence="8">
    <location>
        <begin position="197"/>
        <end position="219"/>
    </location>
</feature>
<evidence type="ECO:0000256" key="6">
    <source>
        <dbReference type="ARBA" id="ARBA00022989"/>
    </source>
</evidence>
<feature type="transmembrane region" description="Helical" evidence="8">
    <location>
        <begin position="402"/>
        <end position="422"/>
    </location>
</feature>
<dbReference type="GO" id="GO:0005886">
    <property type="term" value="C:plasma membrane"/>
    <property type="evidence" value="ECO:0007669"/>
    <property type="project" value="UniProtKB-SubCell"/>
</dbReference>
<name>E6U5D6_ETHHY</name>
<proteinExistence type="inferred from homology"/>
<dbReference type="GO" id="GO:0022857">
    <property type="term" value="F:transmembrane transporter activity"/>
    <property type="evidence" value="ECO:0007669"/>
    <property type="project" value="InterPro"/>
</dbReference>
<feature type="transmembrane region" description="Helical" evidence="8">
    <location>
        <begin position="225"/>
        <end position="245"/>
    </location>
</feature>
<comment type="similarity">
    <text evidence="2">Belongs to the major facilitator superfamily. EmrB family.</text>
</comment>
<comment type="subcellular location">
    <subcellularLocation>
        <location evidence="1">Cell membrane</location>
        <topology evidence="1">Multi-pass membrane protein</topology>
    </subcellularLocation>
</comment>
<dbReference type="InterPro" id="IPR004638">
    <property type="entry name" value="EmrB-like"/>
</dbReference>
<keyword evidence="3" id="KW-0813">Transport</keyword>
<evidence type="ECO:0000256" key="2">
    <source>
        <dbReference type="ARBA" id="ARBA00008537"/>
    </source>
</evidence>
<dbReference type="PROSITE" id="PS50850">
    <property type="entry name" value="MFS"/>
    <property type="match status" value="1"/>
</dbReference>
<feature type="transmembrane region" description="Helical" evidence="8">
    <location>
        <begin position="331"/>
        <end position="349"/>
    </location>
</feature>
<dbReference type="EMBL" id="CP002400">
    <property type="protein sequence ID" value="ADU25603.1"/>
    <property type="molecule type" value="Genomic_DNA"/>
</dbReference>
<dbReference type="PANTHER" id="PTHR42718">
    <property type="entry name" value="MAJOR FACILITATOR SUPERFAMILY MULTIDRUG TRANSPORTER MFSC"/>
    <property type="match status" value="1"/>
</dbReference>
<protein>
    <submittedName>
        <fullName evidence="10">Drug resistance transporter, EmrB/QacA subfamily</fullName>
    </submittedName>
</protein>
<dbReference type="AlphaFoldDB" id="E6U5D6"/>
<evidence type="ECO:0000256" key="7">
    <source>
        <dbReference type="ARBA" id="ARBA00023136"/>
    </source>
</evidence>
<evidence type="ECO:0000256" key="1">
    <source>
        <dbReference type="ARBA" id="ARBA00004651"/>
    </source>
</evidence>
<dbReference type="InterPro" id="IPR020846">
    <property type="entry name" value="MFS_dom"/>
</dbReference>
<dbReference type="Proteomes" id="UP000001551">
    <property type="component" value="Chromosome"/>
</dbReference>
<feature type="transmembrane region" description="Helical" evidence="8">
    <location>
        <begin position="442"/>
        <end position="462"/>
    </location>
</feature>
<keyword evidence="5 8" id="KW-0812">Transmembrane</keyword>
<dbReference type="PANTHER" id="PTHR42718:SF9">
    <property type="entry name" value="MAJOR FACILITATOR SUPERFAMILY MULTIDRUG TRANSPORTER MFSC"/>
    <property type="match status" value="1"/>
</dbReference>
<dbReference type="STRING" id="663278.Ethha_0012"/>
<dbReference type="Pfam" id="PF07690">
    <property type="entry name" value="MFS_1"/>
    <property type="match status" value="1"/>
</dbReference>
<dbReference type="PRINTS" id="PR01036">
    <property type="entry name" value="TCRTETB"/>
</dbReference>
<sequence length="468" mass="49526">MELSKTRKNLILAVSCVEAFMATLDGSIVNIALPDISKQMRVEISAVQWVSTAYLLAIVLLLLLWGKLADLRGKKGVIITGFLFFAAGSALCSFSKSLEFLIIARIIQAVGAGAMMSLSQGIVTSTFAPGERGSALGQVGMMVALGSLAGPFLGGILVSAFGWPSIFIINVPIAVASAVLAFCVLPSHMENPEKQTFDWRGAVLFSAGILVLFLTLLLAQQGSISSIWLLPAVAVAAAALFGFIYTERRVPDPLVHLGLFRKQPFSLGLLQGYLIFIALSATLLFIPFYLQDLLRYDAFHAGLIVAVYPIVLAFVSPLSGRLADRMSTRPLTASGTGISAAALFVLAFVRQDTPMWVIIVALAALGVGNGLFQSPNNSDIFNTVPPAQLGIAGGINALFRNLGFVSGTAFSVLIFSFTAGLNVNSISGTMDAHAFMRGFSPVFLFCGACAAAALALCFVRIAKRTRTA</sequence>
<dbReference type="Gene3D" id="1.20.1250.20">
    <property type="entry name" value="MFS general substrate transporter like domains"/>
    <property type="match status" value="1"/>
</dbReference>
<evidence type="ECO:0000256" key="4">
    <source>
        <dbReference type="ARBA" id="ARBA00022475"/>
    </source>
</evidence>
<dbReference type="Gene3D" id="1.20.1720.10">
    <property type="entry name" value="Multidrug resistance protein D"/>
    <property type="match status" value="1"/>
</dbReference>
<reference evidence="10 11" key="1">
    <citation type="submission" date="2010-12" db="EMBL/GenBank/DDBJ databases">
        <title>Complete sequence of Ethanoligenens harbinense YUAN-3.</title>
        <authorList>
            <person name="Lucas S."/>
            <person name="Copeland A."/>
            <person name="Lapidus A."/>
            <person name="Cheng J.-F."/>
            <person name="Bruce D."/>
            <person name="Goodwin L."/>
            <person name="Pitluck S."/>
            <person name="Chertkov O."/>
            <person name="Misra M."/>
            <person name="Detter J.C."/>
            <person name="Han C."/>
            <person name="Tapia R."/>
            <person name="Land M."/>
            <person name="Hauser L."/>
            <person name="Jeffries C."/>
            <person name="Kyrpides N."/>
            <person name="Ivanova N."/>
            <person name="Mikhailova N."/>
            <person name="Wang A."/>
            <person name="Mouttaki H."/>
            <person name="He Z."/>
            <person name="Zhou J."/>
            <person name="Hemme C.L."/>
            <person name="Woyke T."/>
        </authorList>
    </citation>
    <scope>NUCLEOTIDE SEQUENCE [LARGE SCALE GENOMIC DNA]</scope>
    <source>
        <strain evidence="11">DSM 18485 / JCM 12961 / CGMCC 1.5033 / YUAN-3</strain>
    </source>
</reference>
<feature type="transmembrane region" description="Helical" evidence="8">
    <location>
        <begin position="12"/>
        <end position="34"/>
    </location>
</feature>
<keyword evidence="11" id="KW-1185">Reference proteome</keyword>
<feature type="transmembrane region" description="Helical" evidence="8">
    <location>
        <begin position="102"/>
        <end position="123"/>
    </location>
</feature>
<dbReference type="InterPro" id="IPR011701">
    <property type="entry name" value="MFS"/>
</dbReference>
<dbReference type="InterPro" id="IPR036259">
    <property type="entry name" value="MFS_trans_sf"/>
</dbReference>
<feature type="transmembrane region" description="Helical" evidence="8">
    <location>
        <begin position="265"/>
        <end position="286"/>
    </location>
</feature>
<accession>E6U5D6</accession>
<dbReference type="HOGENOM" id="CLU_000960_28_3_9"/>
<keyword evidence="4" id="KW-1003">Cell membrane</keyword>
<evidence type="ECO:0000256" key="3">
    <source>
        <dbReference type="ARBA" id="ARBA00022448"/>
    </source>
</evidence>
<feature type="domain" description="Major facilitator superfamily (MFS) profile" evidence="9">
    <location>
        <begin position="11"/>
        <end position="465"/>
    </location>
</feature>
<evidence type="ECO:0000256" key="5">
    <source>
        <dbReference type="ARBA" id="ARBA00022692"/>
    </source>
</evidence>
<dbReference type="RefSeq" id="WP_013483984.1">
    <property type="nucleotide sequence ID" value="NC_014828.1"/>
</dbReference>
<evidence type="ECO:0000256" key="8">
    <source>
        <dbReference type="SAM" id="Phobius"/>
    </source>
</evidence>
<feature type="transmembrane region" description="Helical" evidence="8">
    <location>
        <begin position="46"/>
        <end position="65"/>
    </location>
</feature>
<dbReference type="SUPFAM" id="SSF103473">
    <property type="entry name" value="MFS general substrate transporter"/>
    <property type="match status" value="1"/>
</dbReference>
<dbReference type="NCBIfam" id="TIGR00711">
    <property type="entry name" value="efflux_EmrB"/>
    <property type="match status" value="1"/>
</dbReference>
<dbReference type="KEGG" id="eha:Ethha_0012"/>
<evidence type="ECO:0000259" key="9">
    <source>
        <dbReference type="PROSITE" id="PS50850"/>
    </source>
</evidence>
<keyword evidence="7 8" id="KW-0472">Membrane</keyword>
<evidence type="ECO:0000313" key="10">
    <source>
        <dbReference type="EMBL" id="ADU25603.1"/>
    </source>
</evidence>
<feature type="transmembrane region" description="Helical" evidence="8">
    <location>
        <begin position="77"/>
        <end position="96"/>
    </location>
</feature>